<dbReference type="EMBL" id="JBGQPK010000099">
    <property type="protein sequence ID" value="MFL2030407.1"/>
    <property type="molecule type" value="Genomic_DNA"/>
</dbReference>
<dbReference type="RefSeq" id="WP_407137791.1">
    <property type="nucleotide sequence ID" value="NZ_JBGQPK010000099.1"/>
</dbReference>
<dbReference type="InterPro" id="IPR041492">
    <property type="entry name" value="HAD_2"/>
</dbReference>
<sequence>MLQALFFDLDGTLTDSQAGIVNSIKYSLNKLNLPQLDATTLKLFIGPPLLASYQKYCGLSANDAQQALTTYREYYTQQGIFENKVYSGIPAALGQLQQRYQLYITTSKPEQYAQQISDHFQLSQYFTGIYGASMDETRAAKSEIIAYAQDRTGFKQPQRLVMVGDRENDINGAHDHGLQSIAVTYGFGSPAELTAAAPSAFAATPMSLPQIVTQLDH</sequence>
<accession>A0ABW8UEY6</accession>
<dbReference type="SFLD" id="SFLDG01129">
    <property type="entry name" value="C1.5:_HAD__Beta-PGM__Phosphata"/>
    <property type="match status" value="1"/>
</dbReference>
<gene>
    <name evidence="1" type="ORF">ACEN34_12480</name>
</gene>
<dbReference type="PANTHER" id="PTHR43434">
    <property type="entry name" value="PHOSPHOGLYCOLATE PHOSPHATASE"/>
    <property type="match status" value="1"/>
</dbReference>
<dbReference type="InterPro" id="IPR023214">
    <property type="entry name" value="HAD_sf"/>
</dbReference>
<dbReference type="InterPro" id="IPR050155">
    <property type="entry name" value="HAD-like_hydrolase_sf"/>
</dbReference>
<dbReference type="Gene3D" id="3.40.50.1000">
    <property type="entry name" value="HAD superfamily/HAD-like"/>
    <property type="match status" value="1"/>
</dbReference>
<name>A0ABW8UEY6_9LACO</name>
<dbReference type="Gene3D" id="1.10.150.240">
    <property type="entry name" value="Putative phosphatase, domain 2"/>
    <property type="match status" value="1"/>
</dbReference>
<dbReference type="SUPFAM" id="SSF56784">
    <property type="entry name" value="HAD-like"/>
    <property type="match status" value="1"/>
</dbReference>
<dbReference type="Pfam" id="PF13419">
    <property type="entry name" value="HAD_2"/>
    <property type="match status" value="1"/>
</dbReference>
<evidence type="ECO:0000313" key="2">
    <source>
        <dbReference type="Proteomes" id="UP001625389"/>
    </source>
</evidence>
<dbReference type="Proteomes" id="UP001625389">
    <property type="component" value="Unassembled WGS sequence"/>
</dbReference>
<proteinExistence type="predicted"/>
<reference evidence="1 2" key="1">
    <citation type="submission" date="2024-08" db="EMBL/GenBank/DDBJ databases">
        <authorList>
            <person name="Arias E."/>
        </authorList>
    </citation>
    <scope>NUCLEOTIDE SEQUENCE [LARGE SCALE GENOMIC DNA]</scope>
    <source>
        <strain evidence="1 2">FAM 25317</strain>
    </source>
</reference>
<evidence type="ECO:0000313" key="1">
    <source>
        <dbReference type="EMBL" id="MFL2030407.1"/>
    </source>
</evidence>
<protein>
    <submittedName>
        <fullName evidence="1">HAD hydrolase-like protein</fullName>
    </submittedName>
</protein>
<organism evidence="1 2">
    <name type="scientific">Loigolactobacillus zhaoyuanensis</name>
    <dbReference type="NCBI Taxonomy" id="2486017"/>
    <lineage>
        <taxon>Bacteria</taxon>
        <taxon>Bacillati</taxon>
        <taxon>Bacillota</taxon>
        <taxon>Bacilli</taxon>
        <taxon>Lactobacillales</taxon>
        <taxon>Lactobacillaceae</taxon>
        <taxon>Loigolactobacillus</taxon>
    </lineage>
</organism>
<dbReference type="PANTHER" id="PTHR43434:SF20">
    <property type="entry name" value="5'-NUCLEOTIDASE"/>
    <property type="match status" value="1"/>
</dbReference>
<dbReference type="InterPro" id="IPR023198">
    <property type="entry name" value="PGP-like_dom2"/>
</dbReference>
<comment type="caution">
    <text evidence="1">The sequence shown here is derived from an EMBL/GenBank/DDBJ whole genome shotgun (WGS) entry which is preliminary data.</text>
</comment>
<dbReference type="InterPro" id="IPR036412">
    <property type="entry name" value="HAD-like_sf"/>
</dbReference>
<dbReference type="SFLD" id="SFLDS00003">
    <property type="entry name" value="Haloacid_Dehalogenase"/>
    <property type="match status" value="1"/>
</dbReference>
<keyword evidence="2" id="KW-1185">Reference proteome</keyword>